<protein>
    <submittedName>
        <fullName evidence="1">Uncharacterized protein</fullName>
    </submittedName>
</protein>
<comment type="caution">
    <text evidence="1">The sequence shown here is derived from an EMBL/GenBank/DDBJ whole genome shotgun (WGS) entry which is preliminary data.</text>
</comment>
<sequence length="168" mass="18106">MRIYLPATFSLLKQCAEKGEFPAQGGWAFAVTDALRDFFDSGEEEEIAMIAFDSAAEASLRLLTTGDSELPHRRVVVSADVPDSSCTPDPEMGEPVVKLDPATIEIRDFAAIHMDVADAEEATAKAIELIDAADLGDEDAELAVGDAQDNLMAYYDAHELNALVQLSN</sequence>
<proteinExistence type="predicted"/>
<dbReference type="Pfam" id="PF21853">
    <property type="entry name" value="DUF6912"/>
    <property type="match status" value="1"/>
</dbReference>
<dbReference type="Proteomes" id="UP001224412">
    <property type="component" value="Unassembled WGS sequence"/>
</dbReference>
<dbReference type="EMBL" id="JASNVH010000003">
    <property type="protein sequence ID" value="MDK4306486.1"/>
    <property type="molecule type" value="Genomic_DNA"/>
</dbReference>
<dbReference type="RefSeq" id="WP_284599245.1">
    <property type="nucleotide sequence ID" value="NZ_JASNVH010000003.1"/>
</dbReference>
<accession>A0AAP4BTK2</accession>
<dbReference type="InterPro" id="IPR054206">
    <property type="entry name" value="DUF6912"/>
</dbReference>
<evidence type="ECO:0000313" key="1">
    <source>
        <dbReference type="EMBL" id="MDK4306486.1"/>
    </source>
</evidence>
<organism evidence="1 2">
    <name type="scientific">Corynebacterium pseudodiphtheriticum</name>
    <dbReference type="NCBI Taxonomy" id="37637"/>
    <lineage>
        <taxon>Bacteria</taxon>
        <taxon>Bacillati</taxon>
        <taxon>Actinomycetota</taxon>
        <taxon>Actinomycetes</taxon>
        <taxon>Mycobacteriales</taxon>
        <taxon>Corynebacteriaceae</taxon>
        <taxon>Corynebacterium</taxon>
    </lineage>
</organism>
<name>A0AAP4BTK2_9CORY</name>
<gene>
    <name evidence="1" type="ORF">QPX42_02815</name>
</gene>
<evidence type="ECO:0000313" key="2">
    <source>
        <dbReference type="Proteomes" id="UP001224412"/>
    </source>
</evidence>
<dbReference type="AlphaFoldDB" id="A0AAP4BTK2"/>
<reference evidence="1" key="1">
    <citation type="submission" date="2023-05" db="EMBL/GenBank/DDBJ databases">
        <title>Metabolic capabilities are highly conserved among human nasal-associated Corynebacterium species in pangenomic analyses.</title>
        <authorList>
            <person name="Tran T.H."/>
            <person name="Roberts A.Q."/>
            <person name="Escapa I.F."/>
            <person name="Gao W."/>
            <person name="Conlan S."/>
            <person name="Kong H."/>
            <person name="Segre J.A."/>
            <person name="Kelly M.S."/>
            <person name="Lemon K.P."/>
        </authorList>
    </citation>
    <scope>NUCLEOTIDE SEQUENCE</scope>
    <source>
        <strain evidence="1">KPL2773</strain>
    </source>
</reference>